<dbReference type="GO" id="GO:0004066">
    <property type="term" value="F:asparagine synthase (glutamine-hydrolyzing) activity"/>
    <property type="evidence" value="ECO:0007669"/>
    <property type="project" value="InterPro"/>
</dbReference>
<dbReference type="InterPro" id="IPR017932">
    <property type="entry name" value="GATase_2_dom"/>
</dbReference>
<keyword evidence="2" id="KW-0547">Nucleotide-binding</keyword>
<dbReference type="Gene3D" id="3.40.50.620">
    <property type="entry name" value="HUPs"/>
    <property type="match status" value="1"/>
</dbReference>
<keyword evidence="3" id="KW-0067">ATP-binding</keyword>
<dbReference type="Pfam" id="PF00733">
    <property type="entry name" value="Asn_synthase"/>
    <property type="match status" value="1"/>
</dbReference>
<evidence type="ECO:0000256" key="4">
    <source>
        <dbReference type="ARBA" id="ARBA00022962"/>
    </source>
</evidence>
<proteinExistence type="inferred from homology"/>
<dbReference type="PANTHER" id="PTHR43284:SF1">
    <property type="entry name" value="ASPARAGINE SYNTHETASE"/>
    <property type="match status" value="1"/>
</dbReference>
<dbReference type="EMBL" id="UINC01109020">
    <property type="protein sequence ID" value="SVC75558.1"/>
    <property type="molecule type" value="Genomic_DNA"/>
</dbReference>
<dbReference type="Gene3D" id="3.60.20.10">
    <property type="entry name" value="Glutamine Phosphoribosylpyrophosphate, subunit 1, domain 1"/>
    <property type="match status" value="1"/>
</dbReference>
<dbReference type="SUPFAM" id="SSF52402">
    <property type="entry name" value="Adenine nucleotide alpha hydrolases-like"/>
    <property type="match status" value="1"/>
</dbReference>
<dbReference type="PROSITE" id="PS51278">
    <property type="entry name" value="GATASE_TYPE_2"/>
    <property type="match status" value="1"/>
</dbReference>
<keyword evidence="4" id="KW-0315">Glutamine amidotransferase</keyword>
<reference evidence="6" key="1">
    <citation type="submission" date="2018-05" db="EMBL/GenBank/DDBJ databases">
        <authorList>
            <person name="Lanie J.A."/>
            <person name="Ng W.-L."/>
            <person name="Kazmierczak K.M."/>
            <person name="Andrzejewski T.M."/>
            <person name="Davidsen T.M."/>
            <person name="Wayne K.J."/>
            <person name="Tettelin H."/>
            <person name="Glass J.I."/>
            <person name="Rusch D."/>
            <person name="Podicherti R."/>
            <person name="Tsui H.-C.T."/>
            <person name="Winkler M.E."/>
        </authorList>
    </citation>
    <scope>NUCLEOTIDE SEQUENCE</scope>
</reference>
<organism evidence="6">
    <name type="scientific">marine metagenome</name>
    <dbReference type="NCBI Taxonomy" id="408172"/>
    <lineage>
        <taxon>unclassified sequences</taxon>
        <taxon>metagenomes</taxon>
        <taxon>ecological metagenomes</taxon>
    </lineage>
</organism>
<feature type="non-terminal residue" evidence="6">
    <location>
        <position position="320"/>
    </location>
</feature>
<gene>
    <name evidence="6" type="ORF">METZ01_LOCUS328412</name>
</gene>
<dbReference type="InterPro" id="IPR006426">
    <property type="entry name" value="Asn_synth_AEB"/>
</dbReference>
<dbReference type="Pfam" id="PF13537">
    <property type="entry name" value="GATase_7"/>
    <property type="match status" value="1"/>
</dbReference>
<evidence type="ECO:0000256" key="1">
    <source>
        <dbReference type="ARBA" id="ARBA00005752"/>
    </source>
</evidence>
<dbReference type="CDD" id="cd00712">
    <property type="entry name" value="AsnB"/>
    <property type="match status" value="1"/>
</dbReference>
<evidence type="ECO:0000259" key="5">
    <source>
        <dbReference type="PROSITE" id="PS51278"/>
    </source>
</evidence>
<sequence>MCGIAGILAIGSKKSSGELSRYLGIMLNEMQHRGPDDRGEEEIAQPNGLRLYLGHQRLSVIEPGPGGHQPMSNDDSTVWISTNSEIYNYQDLREELQLKYNFRTKSDTEVLMRAYEAWGLDCIEKLRGMFAFAIWDASNSRVILARDRLGIKPLYYSYSNDLLIFSSELRAILATKVIKTRLNTSGIFQYLSFGRLGTPETLLDPIRELPPGHFLIANKKGIKIEKYWDPLRITDSYNPDISVTKQISKVLEDAVRLRLVSDVPLGAFLSGGIDSSAVVGLMADNTFNPIKTLSITFKEKLYDESEFSNQIANELGTKHN</sequence>
<dbReference type="InterPro" id="IPR051786">
    <property type="entry name" value="ASN_synthetase/amidase"/>
</dbReference>
<comment type="similarity">
    <text evidence="1">Belongs to the asparagine synthetase family.</text>
</comment>
<dbReference type="PANTHER" id="PTHR43284">
    <property type="entry name" value="ASPARAGINE SYNTHETASE (GLUTAMINE-HYDROLYZING)"/>
    <property type="match status" value="1"/>
</dbReference>
<feature type="domain" description="Glutamine amidotransferase type-2" evidence="5">
    <location>
        <begin position="2"/>
        <end position="220"/>
    </location>
</feature>
<dbReference type="InterPro" id="IPR033738">
    <property type="entry name" value="AsnB_N"/>
</dbReference>
<dbReference type="InterPro" id="IPR001962">
    <property type="entry name" value="Asn_synthase"/>
</dbReference>
<dbReference type="SUPFAM" id="SSF56235">
    <property type="entry name" value="N-terminal nucleophile aminohydrolases (Ntn hydrolases)"/>
    <property type="match status" value="1"/>
</dbReference>
<dbReference type="InterPro" id="IPR029055">
    <property type="entry name" value="Ntn_hydrolases_N"/>
</dbReference>
<accession>A0A382PSE9</accession>
<dbReference type="GO" id="GO:0005829">
    <property type="term" value="C:cytosol"/>
    <property type="evidence" value="ECO:0007669"/>
    <property type="project" value="TreeGrafter"/>
</dbReference>
<evidence type="ECO:0000256" key="3">
    <source>
        <dbReference type="ARBA" id="ARBA00022840"/>
    </source>
</evidence>
<dbReference type="GO" id="GO:0005524">
    <property type="term" value="F:ATP binding"/>
    <property type="evidence" value="ECO:0007669"/>
    <property type="project" value="UniProtKB-KW"/>
</dbReference>
<dbReference type="GO" id="GO:0006529">
    <property type="term" value="P:asparagine biosynthetic process"/>
    <property type="evidence" value="ECO:0007669"/>
    <property type="project" value="InterPro"/>
</dbReference>
<dbReference type="NCBIfam" id="TIGR01536">
    <property type="entry name" value="asn_synth_AEB"/>
    <property type="match status" value="1"/>
</dbReference>
<name>A0A382PSE9_9ZZZZ</name>
<dbReference type="AlphaFoldDB" id="A0A382PSE9"/>
<evidence type="ECO:0000256" key="2">
    <source>
        <dbReference type="ARBA" id="ARBA00022741"/>
    </source>
</evidence>
<evidence type="ECO:0000313" key="6">
    <source>
        <dbReference type="EMBL" id="SVC75558.1"/>
    </source>
</evidence>
<protein>
    <recommendedName>
        <fullName evidence="5">Glutamine amidotransferase type-2 domain-containing protein</fullName>
    </recommendedName>
</protein>
<dbReference type="InterPro" id="IPR014729">
    <property type="entry name" value="Rossmann-like_a/b/a_fold"/>
</dbReference>